<evidence type="ECO:0000313" key="3">
    <source>
        <dbReference type="Proteomes" id="UP000008281"/>
    </source>
</evidence>
<protein>
    <submittedName>
        <fullName evidence="2">Uncharacterized protein</fullName>
    </submittedName>
</protein>
<dbReference type="HOGENOM" id="CLU_960552_0_0_1"/>
<dbReference type="EMBL" id="DS268426">
    <property type="protein sequence ID" value="EFO93196.1"/>
    <property type="molecule type" value="Genomic_DNA"/>
</dbReference>
<name>E3M6Z1_CAERE</name>
<dbReference type="RefSeq" id="XP_003108396.2">
    <property type="nucleotide sequence ID" value="XM_003108348.2"/>
</dbReference>
<dbReference type="AlphaFoldDB" id="E3M6Z1"/>
<evidence type="ECO:0000313" key="2">
    <source>
        <dbReference type="EMBL" id="EFO93196.1"/>
    </source>
</evidence>
<accession>E3M6Z1</accession>
<dbReference type="GeneID" id="9829015"/>
<sequence length="290" mass="33223">MGFGEILRQHYSYGLTSHIKPRCHVTQLSKSSLHGKSRSWKNGKPEHESSELSAVKTKKKKLGFQDARRTDPTITNQLPGQGPHVRALKTSYKCAETKKDTTTPNNIWEFPAIFEVEWTMMMTCTLQEDGERNEGQPTGEGDLIASSKDEKEQSAVLNCFWKTEKSGDAKSSLCDTSDDQNGFCNFHPNDISDIRCYPMRLKFHADVVTFTVQKEERATEVQEFITSRHYPEWTLQRNHAINLQDEFNFIFLTSSMTANQAQISFTNLRINEKQSTTDEIELLLKTKENE</sequence>
<keyword evidence="3" id="KW-1185">Reference proteome</keyword>
<evidence type="ECO:0000256" key="1">
    <source>
        <dbReference type="SAM" id="MobiDB-lite"/>
    </source>
</evidence>
<dbReference type="KEGG" id="crq:GCK72_014650"/>
<reference evidence="2" key="1">
    <citation type="submission" date="2007-07" db="EMBL/GenBank/DDBJ databases">
        <title>PCAP assembly of the Caenorhabditis remanei genome.</title>
        <authorList>
            <consortium name="The Caenorhabditis remanei Sequencing Consortium"/>
            <person name="Wilson R.K."/>
        </authorList>
    </citation>
    <scope>NUCLEOTIDE SEQUENCE [LARGE SCALE GENOMIC DNA]</scope>
    <source>
        <strain evidence="2">PB4641</strain>
    </source>
</reference>
<dbReference type="Proteomes" id="UP000008281">
    <property type="component" value="Unassembled WGS sequence"/>
</dbReference>
<gene>
    <name evidence="2" type="ORF">CRE_10216</name>
</gene>
<proteinExistence type="predicted"/>
<organism evidence="3">
    <name type="scientific">Caenorhabditis remanei</name>
    <name type="common">Caenorhabditis vulgaris</name>
    <dbReference type="NCBI Taxonomy" id="31234"/>
    <lineage>
        <taxon>Eukaryota</taxon>
        <taxon>Metazoa</taxon>
        <taxon>Ecdysozoa</taxon>
        <taxon>Nematoda</taxon>
        <taxon>Chromadorea</taxon>
        <taxon>Rhabditida</taxon>
        <taxon>Rhabditina</taxon>
        <taxon>Rhabditomorpha</taxon>
        <taxon>Rhabditoidea</taxon>
        <taxon>Rhabditidae</taxon>
        <taxon>Peloderinae</taxon>
        <taxon>Caenorhabditis</taxon>
    </lineage>
</organism>
<dbReference type="InParanoid" id="E3M6Z1"/>
<dbReference type="CTD" id="9829015"/>
<feature type="region of interest" description="Disordered" evidence="1">
    <location>
        <begin position="29"/>
        <end position="64"/>
    </location>
</feature>